<keyword evidence="6" id="KW-1185">Reference proteome</keyword>
<sequence length="783" mass="85490">MQDALKKLPRTLKETYTVAITRMIESEHVHDAGKLLMWLAYAFEPLSIEQVTDILAVDLEAQKFNPELRSLEIENGTYDILDSTLITVSVKKIVQLAHNSVKEFLTQSYSQNHFSELIVINEHLAHATICQTCLVYLLYFDSPRMYDFKMDYPLALYAGKNWPLHMKTLENRVSEHRPAKMLAIKLLKDGSQLPFVNWIRIHKPDERYDTQFNPYLDPSKISTPLYYMAFAGLLSVVKHLLDQNNFDVNAQEGEYGNALQAAVYGGNKNIVQLLLEHGADVNAQGGGYKNALQAAVYKEKKDIVQLLLEHKADVNCQGGYYGNALQAAARRGKKDIVQLLLEHKANVNAPGGGYRNVLEAAVYTENRDIVQLLLEHNADVNAQVGDYGNVLQSAVYRENKDIVQLLLEYKADVNAQGGRYGNALQAAINRGNKDIVQLLLEHKADVNAQGATYGNALLAAINRGNKDIVQLLLEHKADVNAQGATYGNALQAAVNGGNRDVVQLLLQYNADVDAPFYRESKDIAHYKADADAQLEGNDGNALQAASRMGNNDIVQLLLVYKADVNAQGASDVNAQGGYFGNALQAAAITTNKGLVQLLLECKADVNAQGGVVVADPTMTSCHSGTNSLPTLLTDPHSSESPLRRIPTTGGVYGNALQIAVSMGNKNIVQCLLEYKADVNAQGGYYGSALQAAVSNGHKDIVQLLLGYKANVNAQGGVYGNALQAAAFMANRDIIQLLLEHKADVNAQGGDYGNEFQAALHQKAKEIVQIFLEDNTDKGGPGPS</sequence>
<evidence type="ECO:0000259" key="4">
    <source>
        <dbReference type="Pfam" id="PF22939"/>
    </source>
</evidence>
<reference evidence="5" key="1">
    <citation type="submission" date="2020-11" db="EMBL/GenBank/DDBJ databases">
        <authorList>
            <consortium name="DOE Joint Genome Institute"/>
            <person name="Ahrendt S."/>
            <person name="Riley R."/>
            <person name="Andreopoulos W."/>
            <person name="Labutti K."/>
            <person name="Pangilinan J."/>
            <person name="Ruiz-Duenas F.J."/>
            <person name="Barrasa J.M."/>
            <person name="Sanchez-Garcia M."/>
            <person name="Camarero S."/>
            <person name="Miyauchi S."/>
            <person name="Serrano A."/>
            <person name="Linde D."/>
            <person name="Babiker R."/>
            <person name="Drula E."/>
            <person name="Ayuso-Fernandez I."/>
            <person name="Pacheco R."/>
            <person name="Padilla G."/>
            <person name="Ferreira P."/>
            <person name="Barriuso J."/>
            <person name="Kellner H."/>
            <person name="Castanera R."/>
            <person name="Alfaro M."/>
            <person name="Ramirez L."/>
            <person name="Pisabarro A.G."/>
            <person name="Kuo A."/>
            <person name="Tritt A."/>
            <person name="Lipzen A."/>
            <person name="He G."/>
            <person name="Yan M."/>
            <person name="Ng V."/>
            <person name="Cullen D."/>
            <person name="Martin F."/>
            <person name="Rosso M.-N."/>
            <person name="Henrissat B."/>
            <person name="Hibbett D."/>
            <person name="Martinez A.T."/>
            <person name="Grigoriev I.V."/>
        </authorList>
    </citation>
    <scope>NUCLEOTIDE SEQUENCE</scope>
    <source>
        <strain evidence="5">AH 40177</strain>
    </source>
</reference>
<dbReference type="EMBL" id="JADNRY010000274">
    <property type="protein sequence ID" value="KAF9059864.1"/>
    <property type="molecule type" value="Genomic_DNA"/>
</dbReference>
<dbReference type="AlphaFoldDB" id="A0A9P5P6N0"/>
<accession>A0A9P5P6N0</accession>
<proteinExistence type="predicted"/>
<dbReference type="Gene3D" id="1.25.40.20">
    <property type="entry name" value="Ankyrin repeat-containing domain"/>
    <property type="match status" value="5"/>
</dbReference>
<evidence type="ECO:0000256" key="2">
    <source>
        <dbReference type="ARBA" id="ARBA00023043"/>
    </source>
</evidence>
<feature type="domain" description="GPI inositol-deacylase winged helix" evidence="4">
    <location>
        <begin position="28"/>
        <end position="114"/>
    </location>
</feature>
<dbReference type="PROSITE" id="PS50088">
    <property type="entry name" value="ANK_REPEAT"/>
    <property type="match status" value="6"/>
</dbReference>
<evidence type="ECO:0000313" key="5">
    <source>
        <dbReference type="EMBL" id="KAF9059864.1"/>
    </source>
</evidence>
<gene>
    <name evidence="5" type="ORF">BDP27DRAFT_1430776</name>
</gene>
<feature type="repeat" description="ANK" evidence="3">
    <location>
        <begin position="452"/>
        <end position="484"/>
    </location>
</feature>
<dbReference type="SUPFAM" id="SSF48403">
    <property type="entry name" value="Ankyrin repeat"/>
    <property type="match status" value="1"/>
</dbReference>
<dbReference type="Pfam" id="PF12796">
    <property type="entry name" value="Ank_2"/>
    <property type="match status" value="5"/>
</dbReference>
<feature type="repeat" description="ANK" evidence="3">
    <location>
        <begin position="254"/>
        <end position="286"/>
    </location>
</feature>
<evidence type="ECO:0000256" key="1">
    <source>
        <dbReference type="ARBA" id="ARBA00022737"/>
    </source>
</evidence>
<dbReference type="PANTHER" id="PTHR24198">
    <property type="entry name" value="ANKYRIN REPEAT AND PROTEIN KINASE DOMAIN-CONTAINING PROTEIN"/>
    <property type="match status" value="1"/>
</dbReference>
<dbReference type="InterPro" id="IPR054471">
    <property type="entry name" value="GPIID_WHD"/>
</dbReference>
<dbReference type="Proteomes" id="UP000772434">
    <property type="component" value="Unassembled WGS sequence"/>
</dbReference>
<dbReference type="InterPro" id="IPR002110">
    <property type="entry name" value="Ankyrin_rpt"/>
</dbReference>
<feature type="repeat" description="ANK" evidence="3">
    <location>
        <begin position="320"/>
        <end position="352"/>
    </location>
</feature>
<comment type="caution">
    <text evidence="5">The sequence shown here is derived from an EMBL/GenBank/DDBJ whole genome shotgun (WGS) entry which is preliminary data.</text>
</comment>
<evidence type="ECO:0000313" key="6">
    <source>
        <dbReference type="Proteomes" id="UP000772434"/>
    </source>
</evidence>
<dbReference type="Pfam" id="PF22939">
    <property type="entry name" value="WHD_GPIID"/>
    <property type="match status" value="1"/>
</dbReference>
<feature type="repeat" description="ANK" evidence="3">
    <location>
        <begin position="537"/>
        <end position="569"/>
    </location>
</feature>
<organism evidence="5 6">
    <name type="scientific">Rhodocollybia butyracea</name>
    <dbReference type="NCBI Taxonomy" id="206335"/>
    <lineage>
        <taxon>Eukaryota</taxon>
        <taxon>Fungi</taxon>
        <taxon>Dikarya</taxon>
        <taxon>Basidiomycota</taxon>
        <taxon>Agaricomycotina</taxon>
        <taxon>Agaricomycetes</taxon>
        <taxon>Agaricomycetidae</taxon>
        <taxon>Agaricales</taxon>
        <taxon>Marasmiineae</taxon>
        <taxon>Omphalotaceae</taxon>
        <taxon>Rhodocollybia</taxon>
    </lineage>
</organism>
<dbReference type="OrthoDB" id="194358at2759"/>
<feature type="repeat" description="ANK" evidence="3">
    <location>
        <begin position="419"/>
        <end position="451"/>
    </location>
</feature>
<protein>
    <submittedName>
        <fullName evidence="5">Ankyrin repeat-containing domain protein</fullName>
    </submittedName>
</protein>
<dbReference type="GO" id="GO:0005737">
    <property type="term" value="C:cytoplasm"/>
    <property type="evidence" value="ECO:0007669"/>
    <property type="project" value="TreeGrafter"/>
</dbReference>
<dbReference type="PROSITE" id="PS50297">
    <property type="entry name" value="ANK_REP_REGION"/>
    <property type="match status" value="2"/>
</dbReference>
<name>A0A9P5P6N0_9AGAR</name>
<dbReference type="Pfam" id="PF13637">
    <property type="entry name" value="Ank_4"/>
    <property type="match status" value="1"/>
</dbReference>
<keyword evidence="1" id="KW-0677">Repeat</keyword>
<evidence type="ECO:0000256" key="3">
    <source>
        <dbReference type="PROSITE-ProRule" id="PRU00023"/>
    </source>
</evidence>
<keyword evidence="2 3" id="KW-0040">ANK repeat</keyword>
<feature type="repeat" description="ANK" evidence="3">
    <location>
        <begin position="684"/>
        <end position="716"/>
    </location>
</feature>
<dbReference type="InterPro" id="IPR036770">
    <property type="entry name" value="Ankyrin_rpt-contain_sf"/>
</dbReference>
<dbReference type="SMART" id="SM00248">
    <property type="entry name" value="ANK"/>
    <property type="match status" value="14"/>
</dbReference>
<dbReference type="PANTHER" id="PTHR24198:SF165">
    <property type="entry name" value="ANKYRIN REPEAT-CONTAINING PROTEIN-RELATED"/>
    <property type="match status" value="1"/>
</dbReference>